<feature type="transmembrane region" description="Helical" evidence="1">
    <location>
        <begin position="211"/>
        <end position="227"/>
    </location>
</feature>
<dbReference type="InterPro" id="IPR010699">
    <property type="entry name" value="DUF1275"/>
</dbReference>
<dbReference type="Proteomes" id="UP000316727">
    <property type="component" value="Unassembled WGS sequence"/>
</dbReference>
<keyword evidence="3" id="KW-1185">Reference proteome</keyword>
<comment type="caution">
    <text evidence="2">The sequence shown here is derived from an EMBL/GenBank/DDBJ whole genome shotgun (WGS) entry which is preliminary data.</text>
</comment>
<gene>
    <name evidence="2" type="ORF">FJM65_12435</name>
</gene>
<dbReference type="EMBL" id="VFRQ01000006">
    <property type="protein sequence ID" value="TPE43558.1"/>
    <property type="molecule type" value="Genomic_DNA"/>
</dbReference>
<protein>
    <submittedName>
        <fullName evidence="2">DUF1275 domain-containing protein</fullName>
    </submittedName>
</protein>
<organism evidence="2 3">
    <name type="scientific">Pontibacter mangrovi</name>
    <dbReference type="NCBI Taxonomy" id="2589816"/>
    <lineage>
        <taxon>Bacteria</taxon>
        <taxon>Pseudomonadati</taxon>
        <taxon>Bacteroidota</taxon>
        <taxon>Cytophagia</taxon>
        <taxon>Cytophagales</taxon>
        <taxon>Hymenobacteraceae</taxon>
        <taxon>Pontibacter</taxon>
    </lineage>
</organism>
<evidence type="ECO:0000313" key="2">
    <source>
        <dbReference type="EMBL" id="TPE43558.1"/>
    </source>
</evidence>
<sequence length="240" mass="26557">MFRHRGKHRTLKHNLKLASLLSAVAGIVNVAGVFALHQLTTNVTGHFSFFADEIARRNFESAWGYLLFILAFLFGAVVSGALLEAMLRRDKRLVYLPPVGLEVLLLVGVALLSQEVIRANPVAVACSLLFAMGLQNALVTGISNAVVRTTHLTGLFTDLGIEIAQLLFYHKPEQQQNLKNSIRLRLTIISFFFLGIIAGGFLYAIYAMKTLLLAAAILIAGLVYDTVKYKVVRLKRKYRA</sequence>
<feature type="transmembrane region" description="Helical" evidence="1">
    <location>
        <begin position="62"/>
        <end position="83"/>
    </location>
</feature>
<keyword evidence="1" id="KW-1133">Transmembrane helix</keyword>
<dbReference type="OrthoDB" id="270162at2"/>
<dbReference type="AlphaFoldDB" id="A0A501W2Q7"/>
<feature type="transmembrane region" description="Helical" evidence="1">
    <location>
        <begin position="184"/>
        <end position="205"/>
    </location>
</feature>
<name>A0A501W2Q7_9BACT</name>
<dbReference type="RefSeq" id="WP_140621862.1">
    <property type="nucleotide sequence ID" value="NZ_VFRQ01000006.1"/>
</dbReference>
<keyword evidence="1" id="KW-0812">Transmembrane</keyword>
<keyword evidence="1" id="KW-0472">Membrane</keyword>
<reference evidence="2 3" key="1">
    <citation type="submission" date="2019-06" db="EMBL/GenBank/DDBJ databases">
        <title>A novel bacterium of genus Pontibacter, isolated from marine sediment.</title>
        <authorList>
            <person name="Huang H."/>
            <person name="Mo K."/>
            <person name="Hu Y."/>
        </authorList>
    </citation>
    <scope>NUCLEOTIDE SEQUENCE [LARGE SCALE GENOMIC DNA]</scope>
    <source>
        <strain evidence="2 3">HB172049</strain>
    </source>
</reference>
<dbReference type="PANTHER" id="PTHR37314">
    <property type="entry name" value="SLR0142 PROTEIN"/>
    <property type="match status" value="1"/>
</dbReference>
<dbReference type="Pfam" id="PF06912">
    <property type="entry name" value="DUF1275"/>
    <property type="match status" value="1"/>
</dbReference>
<feature type="transmembrane region" description="Helical" evidence="1">
    <location>
        <begin position="119"/>
        <end position="139"/>
    </location>
</feature>
<accession>A0A501W2Q7</accession>
<evidence type="ECO:0000313" key="3">
    <source>
        <dbReference type="Proteomes" id="UP000316727"/>
    </source>
</evidence>
<feature type="transmembrane region" description="Helical" evidence="1">
    <location>
        <begin position="95"/>
        <end position="113"/>
    </location>
</feature>
<dbReference type="PANTHER" id="PTHR37314:SF4">
    <property type="entry name" value="UPF0700 TRANSMEMBRANE PROTEIN YOAK"/>
    <property type="match status" value="1"/>
</dbReference>
<evidence type="ECO:0000256" key="1">
    <source>
        <dbReference type="SAM" id="Phobius"/>
    </source>
</evidence>
<proteinExistence type="predicted"/>